<evidence type="ECO:0000313" key="7">
    <source>
        <dbReference type="EMBL" id="QIR28064.1"/>
    </source>
</evidence>
<dbReference type="Gene3D" id="3.10.105.10">
    <property type="entry name" value="Dipeptide-binding Protein, Domain 3"/>
    <property type="match status" value="1"/>
</dbReference>
<dbReference type="KEGG" id="kgn:GY169_15185"/>
<evidence type="ECO:0000256" key="1">
    <source>
        <dbReference type="ARBA" id="ARBA00004196"/>
    </source>
</evidence>
<dbReference type="PANTHER" id="PTHR30290:SF10">
    <property type="entry name" value="PERIPLASMIC OLIGOPEPTIDE-BINDING PROTEIN-RELATED"/>
    <property type="match status" value="1"/>
</dbReference>
<dbReference type="CDD" id="cd08506">
    <property type="entry name" value="PBP2_clavulanate_OppA2"/>
    <property type="match status" value="1"/>
</dbReference>
<keyword evidence="8" id="KW-1185">Reference proteome</keyword>
<protein>
    <submittedName>
        <fullName evidence="7">ABC transporter substrate-binding protein</fullName>
    </submittedName>
</protein>
<evidence type="ECO:0000313" key="8">
    <source>
        <dbReference type="Proteomes" id="UP000503580"/>
    </source>
</evidence>
<dbReference type="GO" id="GO:1904680">
    <property type="term" value="F:peptide transmembrane transporter activity"/>
    <property type="evidence" value="ECO:0007669"/>
    <property type="project" value="TreeGrafter"/>
</dbReference>
<keyword evidence="4 5" id="KW-0732">Signal</keyword>
<comment type="similarity">
    <text evidence="2">Belongs to the bacterial solute-binding protein 5 family.</text>
</comment>
<dbReference type="Gene3D" id="3.40.190.10">
    <property type="entry name" value="Periplasmic binding protein-like II"/>
    <property type="match status" value="1"/>
</dbReference>
<dbReference type="InterPro" id="IPR030678">
    <property type="entry name" value="Peptide/Ni-bd"/>
</dbReference>
<dbReference type="EMBL" id="CP050321">
    <property type="protein sequence ID" value="QIR28064.1"/>
    <property type="molecule type" value="Genomic_DNA"/>
</dbReference>
<accession>A0A6G9RM79</accession>
<evidence type="ECO:0000259" key="6">
    <source>
        <dbReference type="Pfam" id="PF00496"/>
    </source>
</evidence>
<evidence type="ECO:0000256" key="2">
    <source>
        <dbReference type="ARBA" id="ARBA00005695"/>
    </source>
</evidence>
<feature type="signal peptide" evidence="5">
    <location>
        <begin position="1"/>
        <end position="27"/>
    </location>
</feature>
<dbReference type="RefSeq" id="WP_167576239.1">
    <property type="nucleotide sequence ID" value="NZ_CP050321.1"/>
</dbReference>
<gene>
    <name evidence="7" type="ORF">GY169_15185</name>
</gene>
<dbReference type="PIRSF" id="PIRSF002741">
    <property type="entry name" value="MppA"/>
    <property type="match status" value="1"/>
</dbReference>
<comment type="subcellular location">
    <subcellularLocation>
        <location evidence="1">Cell envelope</location>
    </subcellularLocation>
</comment>
<dbReference type="Pfam" id="PF00496">
    <property type="entry name" value="SBP_bac_5"/>
    <property type="match status" value="1"/>
</dbReference>
<dbReference type="PANTHER" id="PTHR30290">
    <property type="entry name" value="PERIPLASMIC BINDING COMPONENT OF ABC TRANSPORTER"/>
    <property type="match status" value="1"/>
</dbReference>
<evidence type="ECO:0000256" key="5">
    <source>
        <dbReference type="SAM" id="SignalP"/>
    </source>
</evidence>
<sequence length="584" mass="63769">MHSIRWPLAGQALFVALVTGAMVPAFAEEAAPQPGGTLKIASLQPDLDAFDPLTGYSVDSWEILRAVTRQLVTYPGSPQSLKDDTTLVGDLAKSWDVSDDGKTYTFHLRDGIRYAGPTTRPIVAKDFVYAIKRFCDPNKQVAAVNYFNLAFSGFADYCQAFSKVATGDLAASKAFIDSHEIAGVSAPDDKTLVLRSDSKNYDFLNILSMNFVTPLPEEVASRYFPDSQEFRKNFPSSGPYEVASYVSGQKLLLTKVKDYNHAEDPTRKAWVDAIEVSFTGNNEDSVMQRIQAGDADLSLYLDVPPQAAVRQYLVQKSPYLHAANSGAANFIAINAQPQAKSAGATALRDLRVRQALAYAVNKAHLVQAQGGKIAALPLGQIITSTLLGHEPFDPYATPDSKGDPEKAKALLKEAGLTDGLALDLVYRANNQFSTLAVILKEDLARAGIRLNLIPVPPPQFMAYLQSPENRWDLALGQTSPDWQGPATRMLLGGWLNSDASPCGRGNVYAICYSNPKLNQLAKQAYSSDNPGPIWQEADRLVSADLPWIPLFEKRRIAVTSERVTHWTWSSLATQADITNIALKP</sequence>
<evidence type="ECO:0000256" key="3">
    <source>
        <dbReference type="ARBA" id="ARBA00022448"/>
    </source>
</evidence>
<dbReference type="GO" id="GO:0015833">
    <property type="term" value="P:peptide transport"/>
    <property type="evidence" value="ECO:0007669"/>
    <property type="project" value="TreeGrafter"/>
</dbReference>
<name>A0A6G9RM79_9ENTR</name>
<dbReference type="GO" id="GO:0043190">
    <property type="term" value="C:ATP-binding cassette (ABC) transporter complex"/>
    <property type="evidence" value="ECO:0007669"/>
    <property type="project" value="InterPro"/>
</dbReference>
<organism evidence="7 8">
    <name type="scientific">Kluyvera genomosp. 3</name>
    <dbReference type="NCBI Taxonomy" id="2774055"/>
    <lineage>
        <taxon>Bacteria</taxon>
        <taxon>Pseudomonadati</taxon>
        <taxon>Pseudomonadota</taxon>
        <taxon>Gammaproteobacteria</taxon>
        <taxon>Enterobacterales</taxon>
        <taxon>Enterobacteriaceae</taxon>
        <taxon>Kluyvera</taxon>
    </lineage>
</organism>
<proteinExistence type="inferred from homology"/>
<feature type="domain" description="Solute-binding protein family 5" evidence="6">
    <location>
        <begin position="87"/>
        <end position="488"/>
    </location>
</feature>
<dbReference type="SUPFAM" id="SSF53850">
    <property type="entry name" value="Periplasmic binding protein-like II"/>
    <property type="match status" value="1"/>
</dbReference>
<dbReference type="InterPro" id="IPR039424">
    <property type="entry name" value="SBP_5"/>
</dbReference>
<reference evidence="7 8" key="1">
    <citation type="submission" date="2020-02" db="EMBL/GenBank/DDBJ databases">
        <title>Whole genome PO2S7.</title>
        <authorList>
            <person name="Singha K.M."/>
        </authorList>
    </citation>
    <scope>NUCLEOTIDE SEQUENCE [LARGE SCALE GENOMIC DNA]</scope>
    <source>
        <strain evidence="7 8">PO2S7</strain>
    </source>
</reference>
<feature type="chain" id="PRO_5026276714" evidence="5">
    <location>
        <begin position="28"/>
        <end position="584"/>
    </location>
</feature>
<keyword evidence="3" id="KW-0813">Transport</keyword>
<dbReference type="GO" id="GO:0030288">
    <property type="term" value="C:outer membrane-bounded periplasmic space"/>
    <property type="evidence" value="ECO:0007669"/>
    <property type="project" value="UniProtKB-ARBA"/>
</dbReference>
<dbReference type="InterPro" id="IPR000914">
    <property type="entry name" value="SBP_5_dom"/>
</dbReference>
<dbReference type="AlphaFoldDB" id="A0A6G9RM79"/>
<dbReference type="Proteomes" id="UP000503580">
    <property type="component" value="Chromosome"/>
</dbReference>
<evidence type="ECO:0000256" key="4">
    <source>
        <dbReference type="ARBA" id="ARBA00022729"/>
    </source>
</evidence>